<feature type="compositionally biased region" description="Basic and acidic residues" evidence="1">
    <location>
        <begin position="169"/>
        <end position="200"/>
    </location>
</feature>
<feature type="compositionally biased region" description="Basic and acidic residues" evidence="1">
    <location>
        <begin position="257"/>
        <end position="270"/>
    </location>
</feature>
<feature type="non-terminal residue" evidence="2">
    <location>
        <position position="1"/>
    </location>
</feature>
<feature type="compositionally biased region" description="Basic and acidic residues" evidence="1">
    <location>
        <begin position="495"/>
        <end position="513"/>
    </location>
</feature>
<dbReference type="PANTHER" id="PTHR28122:SF1">
    <property type="entry name" value="E3 UBIQUITIN-PROTEIN LIGASE SUBSTRATE RECEPTOR MMS22"/>
    <property type="match status" value="1"/>
</dbReference>
<sequence>MQLDSVPSSPDISSVASRSMLLDPSPSPPPTPPPEAHEQSEPAQSPPDEPIPAVVHEMQEAETSRYSLRQRSAAQKQPFTLEDLRYRNQLKAMPEAIVKLRNVPRGDGHHDPQNGNGQGTQDEAFVPPAEDEDLDRISRDRRKKQPRSADDILNELDESQEEKRKRRAREKDEKARKKEARAKLEEERRRRRQQREERKREKERKRKERAEREEVRKRTAVPGNTGADAGPSGASSTQDPDNGDYLFNLYGNGPPSDEERASTVKTEPHGVNRNGDAMDVISVSSDSEEAPSRPSSPVLSESSESDEETSQQRKLRKAVHTLCKTMPPGLAISLLEAQGPSRKSKPVVPSYDDGVPLLPGQSRKRKVGNGGNMRDIRGDSESELEMSDNPEVLEFEPAWSPPGSPGPSKPSRSANSSRPPKKKKGKVAGLVNYDSSDQSDLEAVDDQTIRKFVVKRPGTFTEATMINYMLQRTRVFEEKGDREKKKKPKGKRRSKSEGKKPWMDKKSGYKHDIVTSGARGMGHEHQALISNFDGYGHDTGSGKKSRQRRDNRAASSTSRPRESSMGYGSDADDDSTDGGTDADDVDPEVVRREAQQRAKRQKEKARRAAMKANGITLVKPKKGGKAKVSASKPRHFLPGDLEVDAGPSNELFLQPKVRQWDGPIHRRAPSSDRNSPFDAPRDARQSRSSPAGRLDLFADDNDPPYSPIAVDEDEDVDEISVVQDSGIPFLRSGNAFNSESYIRKGWLRELTLAVNPASELSPLVPLRVHLHTYRIMPDATIDDISQSVKKACEDMFDFASGIPDPDQLDRVDDWTHIIHHLGQAISHRLPQLDENSRSDVKDAIGTEVTRLILRLKSLQLSSPDALDLPLFQAHWLAVELTARIGGQILNDRGDLAASPVVDSIQLLIHHLLLLGLDKTMQPVLEDLETKALSEVTVPTFSAQMWVRLIHLLSEYDQLGHPRKRGHIFWQFVLSCFKTFSENQPDFVLFENLWKATFSLCALSQFSINGMALSKPNLPAAWEVVTFLCDGTFKQMKTQTLEQDYYIRHLLSRWFILNERWGWKILDVSSLVKLVVDKVFAPRRFVSLEDEVCEFPRFLRHPDVDGLSAVDPKDSAYVVLLKFIFRASKEESAKPFSIKKLISLSEPVSAVQFDTMTVADTSMIINRICAAIVGVRVNPSTYESRVNQVRNSIDFAEATFQTRVMLIRSLYYWAKFIIHHEPDLSIEKLAPWVNSMAGCLANKWKIDEDNELGRTKLLAKLLLGAVSKLYEIPGAPEPSLITALKPLFHVAREDAEAQNDARRILALAIDRWYEAVPPPRPAVPKKVVQVEEEEESQDLFGNEFADIDWASGDIPEALAGDVPPSPSAPDPAPLKQAISDTRINWLAYRAFKECVVKEELVEALKLCSTWVGCKLLSGLEEQEMKGILDLTKSVLEEKTKADKVQSVSEPFKRKFDVIVWVSILERCPMVYQSAAPSLDLKERFLASFFHALVSVNDWTLSLFKLYASRFLSVDQLQHPLLQGCQIALPPPPDPDSGVYRFTKDQFIECRVGVLETIFNNLDASVASGNLDISNLRLVIKNTFSVMRNNLVNMTEHTETFDDYVAFGLRLVESLNKTEHLSKMEAMTFWRTWVPGGAMSESSANSDTTVPADYKKTFASKRVPSQFADPCAEASKASMDCLNRNNYDRDACLEYFQAYRECKNTWIQQRKEDRRAGRPTA</sequence>
<accession>A0A9W8MDY1</accession>
<evidence type="ECO:0000313" key="2">
    <source>
        <dbReference type="EMBL" id="KAJ2925568.1"/>
    </source>
</evidence>
<feature type="compositionally biased region" description="Polar residues" evidence="1">
    <location>
        <begin position="64"/>
        <end position="78"/>
    </location>
</feature>
<feature type="compositionally biased region" description="Low complexity" evidence="1">
    <location>
        <begin position="292"/>
        <end position="302"/>
    </location>
</feature>
<feature type="compositionally biased region" description="Basic and acidic residues" evidence="1">
    <location>
        <begin position="208"/>
        <end position="217"/>
    </location>
</feature>
<dbReference type="GO" id="GO:0035361">
    <property type="term" value="C:Cul8-RING ubiquitin ligase complex"/>
    <property type="evidence" value="ECO:0007669"/>
    <property type="project" value="TreeGrafter"/>
</dbReference>
<feature type="region of interest" description="Disordered" evidence="1">
    <location>
        <begin position="1"/>
        <end position="322"/>
    </location>
</feature>
<dbReference type="OrthoDB" id="2386201at2759"/>
<dbReference type="GO" id="GO:0031297">
    <property type="term" value="P:replication fork processing"/>
    <property type="evidence" value="ECO:0007669"/>
    <property type="project" value="InterPro"/>
</dbReference>
<feature type="compositionally biased region" description="Acidic residues" evidence="1">
    <location>
        <begin position="570"/>
        <end position="587"/>
    </location>
</feature>
<dbReference type="PROSITE" id="PS51808">
    <property type="entry name" value="CHCH"/>
    <property type="match status" value="1"/>
</dbReference>
<comment type="caution">
    <text evidence="2">The sequence shown here is derived from an EMBL/GenBank/DDBJ whole genome shotgun (WGS) entry which is preliminary data.</text>
</comment>
<dbReference type="Proteomes" id="UP001140091">
    <property type="component" value="Unassembled WGS sequence"/>
</dbReference>
<name>A0A9W8MDY1_9AGAR</name>
<organism evidence="2 3">
    <name type="scientific">Candolleomyces eurysporus</name>
    <dbReference type="NCBI Taxonomy" id="2828524"/>
    <lineage>
        <taxon>Eukaryota</taxon>
        <taxon>Fungi</taxon>
        <taxon>Dikarya</taxon>
        <taxon>Basidiomycota</taxon>
        <taxon>Agaricomycotina</taxon>
        <taxon>Agaricomycetes</taxon>
        <taxon>Agaricomycetidae</taxon>
        <taxon>Agaricales</taxon>
        <taxon>Agaricineae</taxon>
        <taxon>Psathyrellaceae</taxon>
        <taxon>Candolleomyces</taxon>
    </lineage>
</organism>
<gene>
    <name evidence="2" type="ORF">H1R20_g11530</name>
</gene>
<dbReference type="GO" id="GO:0005634">
    <property type="term" value="C:nucleus"/>
    <property type="evidence" value="ECO:0007669"/>
    <property type="project" value="InterPro"/>
</dbReference>
<dbReference type="InterPro" id="IPR019021">
    <property type="entry name" value="Mms22"/>
</dbReference>
<evidence type="ECO:0000256" key="1">
    <source>
        <dbReference type="SAM" id="MobiDB-lite"/>
    </source>
</evidence>
<keyword evidence="3" id="KW-1185">Reference proteome</keyword>
<protein>
    <submittedName>
        <fullName evidence="2">Uncharacterized protein</fullName>
    </submittedName>
</protein>
<dbReference type="PANTHER" id="PTHR28122">
    <property type="entry name" value="E3 UBIQUITIN-PROTEIN LIGASE SUBSTRATE RECEPTOR MMS22"/>
    <property type="match status" value="1"/>
</dbReference>
<feature type="compositionally biased region" description="Basic and acidic residues" evidence="1">
    <location>
        <begin position="474"/>
        <end position="483"/>
    </location>
</feature>
<proteinExistence type="predicted"/>
<evidence type="ECO:0000313" key="3">
    <source>
        <dbReference type="Proteomes" id="UP001140091"/>
    </source>
</evidence>
<dbReference type="SUPFAM" id="SSF47072">
    <property type="entry name" value="Cysteine alpha-hairpin motif"/>
    <property type="match status" value="1"/>
</dbReference>
<reference evidence="2" key="1">
    <citation type="submission" date="2022-06" db="EMBL/GenBank/DDBJ databases">
        <title>Genome Sequence of Candolleomyces eurysporus.</title>
        <authorList>
            <person name="Buettner E."/>
        </authorList>
    </citation>
    <scope>NUCLEOTIDE SEQUENCE</scope>
    <source>
        <strain evidence="2">VTCC 930004</strain>
    </source>
</reference>
<feature type="compositionally biased region" description="Basic residues" evidence="1">
    <location>
        <begin position="484"/>
        <end position="494"/>
    </location>
</feature>
<feature type="compositionally biased region" description="Basic residues" evidence="1">
    <location>
        <begin position="597"/>
        <end position="609"/>
    </location>
</feature>
<feature type="compositionally biased region" description="Low complexity" evidence="1">
    <location>
        <begin position="1"/>
        <end position="19"/>
    </location>
</feature>
<dbReference type="GO" id="GO:0000724">
    <property type="term" value="P:double-strand break repair via homologous recombination"/>
    <property type="evidence" value="ECO:0007669"/>
    <property type="project" value="TreeGrafter"/>
</dbReference>
<feature type="region of interest" description="Disordered" evidence="1">
    <location>
        <begin position="334"/>
        <end position="443"/>
    </location>
</feature>
<dbReference type="EMBL" id="JANBPK010001152">
    <property type="protein sequence ID" value="KAJ2925568.1"/>
    <property type="molecule type" value="Genomic_DNA"/>
</dbReference>
<feature type="compositionally biased region" description="Acidic residues" evidence="1">
    <location>
        <begin position="381"/>
        <end position="394"/>
    </location>
</feature>
<feature type="region of interest" description="Disordered" evidence="1">
    <location>
        <begin position="470"/>
        <end position="705"/>
    </location>
</feature>
<dbReference type="InterPro" id="IPR009069">
    <property type="entry name" value="Cys_alpha_HP_mot_SF"/>
</dbReference>
<feature type="compositionally biased region" description="Pro residues" evidence="1">
    <location>
        <begin position="399"/>
        <end position="408"/>
    </location>
</feature>
<dbReference type="Gene3D" id="1.10.287.1130">
    <property type="entry name" value="CytochromE C oxidase copper chaperone"/>
    <property type="match status" value="1"/>
</dbReference>
<feature type="compositionally biased region" description="Pro residues" evidence="1">
    <location>
        <begin position="25"/>
        <end position="34"/>
    </location>
</feature>
<dbReference type="Pfam" id="PF09462">
    <property type="entry name" value="Mus7"/>
    <property type="match status" value="1"/>
</dbReference>